<dbReference type="InterPro" id="IPR028082">
    <property type="entry name" value="Peripla_BP_I"/>
</dbReference>
<evidence type="ECO:0000313" key="6">
    <source>
        <dbReference type="EMBL" id="AER55217.1"/>
    </source>
</evidence>
<keyword evidence="2 4" id="KW-0732">Signal</keyword>
<dbReference type="PANTHER" id="PTHR38038:SF1">
    <property type="entry name" value="PENICILLIN-BINDING PROTEIN ACTIVATOR LPOA"/>
    <property type="match status" value="1"/>
</dbReference>
<accession>G7UWA4</accession>
<dbReference type="AlphaFoldDB" id="G7UWA4"/>
<dbReference type="eggNOG" id="COG3107">
    <property type="taxonomic scope" value="Bacteria"/>
</dbReference>
<dbReference type="Proteomes" id="UP000005870">
    <property type="component" value="Chromosome"/>
</dbReference>
<comment type="similarity">
    <text evidence="1">Belongs to the leucine-binding protein family.</text>
</comment>
<dbReference type="STRING" id="1045855.DSC_02820"/>
<name>G7UWA4_PSEUP</name>
<keyword evidence="3" id="KW-0472">Membrane</keyword>
<dbReference type="HOGENOM" id="CLU_026091_2_2_6"/>
<proteinExistence type="inferred from homology"/>
<evidence type="ECO:0000259" key="5">
    <source>
        <dbReference type="Pfam" id="PF13458"/>
    </source>
</evidence>
<dbReference type="EMBL" id="CP003093">
    <property type="protein sequence ID" value="AER55217.1"/>
    <property type="molecule type" value="Genomic_DNA"/>
</dbReference>
<dbReference type="RefSeq" id="WP_014159395.1">
    <property type="nucleotide sequence ID" value="NC_016147.2"/>
</dbReference>
<dbReference type="GO" id="GO:0030234">
    <property type="term" value="F:enzyme regulator activity"/>
    <property type="evidence" value="ECO:0007669"/>
    <property type="project" value="TreeGrafter"/>
</dbReference>
<keyword evidence="7" id="KW-1185">Reference proteome</keyword>
<gene>
    <name evidence="6" type="ordered locus">DSC_02820</name>
</gene>
<dbReference type="Pfam" id="PF13458">
    <property type="entry name" value="Peripla_BP_6"/>
    <property type="match status" value="1"/>
</dbReference>
<dbReference type="Gene3D" id="3.40.50.2300">
    <property type="match status" value="2"/>
</dbReference>
<dbReference type="PANTHER" id="PTHR38038">
    <property type="entry name" value="PENICILLIN-BINDING PROTEIN ACTIVATOR LPOA"/>
    <property type="match status" value="1"/>
</dbReference>
<dbReference type="PROSITE" id="PS51257">
    <property type="entry name" value="PROKAR_LIPOPROTEIN"/>
    <property type="match status" value="1"/>
</dbReference>
<evidence type="ECO:0000256" key="2">
    <source>
        <dbReference type="ARBA" id="ARBA00022729"/>
    </source>
</evidence>
<dbReference type="GO" id="GO:0031241">
    <property type="term" value="C:periplasmic side of cell outer membrane"/>
    <property type="evidence" value="ECO:0007669"/>
    <property type="project" value="TreeGrafter"/>
</dbReference>
<feature type="domain" description="Leucine-binding protein" evidence="5">
    <location>
        <begin position="134"/>
        <end position="422"/>
    </location>
</feature>
<dbReference type="SUPFAM" id="SSF53822">
    <property type="entry name" value="Periplasmic binding protein-like I"/>
    <property type="match status" value="1"/>
</dbReference>
<evidence type="ECO:0000256" key="1">
    <source>
        <dbReference type="ARBA" id="ARBA00010062"/>
    </source>
</evidence>
<evidence type="ECO:0000256" key="3">
    <source>
        <dbReference type="ARBA" id="ARBA00023136"/>
    </source>
</evidence>
<protein>
    <submittedName>
        <fullName evidence="6">Lipoprotein</fullName>
    </submittedName>
</protein>
<evidence type="ECO:0000313" key="7">
    <source>
        <dbReference type="Proteomes" id="UP000005870"/>
    </source>
</evidence>
<organism evidence="6 7">
    <name type="scientific">Pseudoxanthomonas spadix (strain BD-a59)</name>
    <dbReference type="NCBI Taxonomy" id="1045855"/>
    <lineage>
        <taxon>Bacteria</taxon>
        <taxon>Pseudomonadati</taxon>
        <taxon>Pseudomonadota</taxon>
        <taxon>Gammaproteobacteria</taxon>
        <taxon>Lysobacterales</taxon>
        <taxon>Lysobacteraceae</taxon>
        <taxon>Pseudoxanthomonas</taxon>
    </lineage>
</organism>
<dbReference type="GO" id="GO:0009252">
    <property type="term" value="P:peptidoglycan biosynthetic process"/>
    <property type="evidence" value="ECO:0007669"/>
    <property type="project" value="TreeGrafter"/>
</dbReference>
<dbReference type="OrthoDB" id="6708821at2"/>
<feature type="chain" id="PRO_5003504490" evidence="4">
    <location>
        <begin position="25"/>
        <end position="461"/>
    </location>
</feature>
<feature type="signal peptide" evidence="4">
    <location>
        <begin position="1"/>
        <end position="24"/>
    </location>
</feature>
<dbReference type="KEGG" id="psd:DSC_02820"/>
<dbReference type="InterPro" id="IPR028081">
    <property type="entry name" value="Leu-bd"/>
</dbReference>
<keyword evidence="6" id="KW-0449">Lipoprotein</keyword>
<dbReference type="InterPro" id="IPR007443">
    <property type="entry name" value="LpoA"/>
</dbReference>
<reference evidence="6 7" key="1">
    <citation type="journal article" date="2012" name="J. Bacteriol.">
        <title>Complete Genome Sequence of the BTEX-Degrading Bacterium Pseudoxanthomonas spadix BD-a59.</title>
        <authorList>
            <person name="Lee S.H."/>
            <person name="Jin H.M."/>
            <person name="Lee H.J."/>
            <person name="Kim J.M."/>
            <person name="Jeon C.O."/>
        </authorList>
    </citation>
    <scope>NUCLEOTIDE SEQUENCE [LARGE SCALE GENOMIC DNA]</scope>
    <source>
        <strain evidence="6 7">BD-a59</strain>
    </source>
</reference>
<evidence type="ECO:0000256" key="4">
    <source>
        <dbReference type="SAM" id="SignalP"/>
    </source>
</evidence>
<sequence length="461" mass="47521">MEKRSATLLASALLALFLAGCATTRVGTGSAASRAEQNAAFAQASALAAQRSGLKGQALSENTRQIQALLAGLDNPTLTRETAGLALGDPLYPLAGNLMLERGLELPRPFDRGSRWNFDANGRPPADRDGYRPPLKLAVLLPLSGPMATAAGPVRDGLLAGYYGETRRRPEIRFYDTASSPADATNAYARAVSEGAEMVVGPLGREQVDAIFRQPTLTVPVLALNRGESEVPDGAASFSLAPEAEGVSVADYLLKLERKRVLVIGGNDDNGRRASDAFRKRFTEGGGAVADIIIVGEAPADLSAPLVAAAAKDVDAIFLAVRGPTARALTPQLALAGLGGKTRVGTSLLIQGTGKPEEDNVLDGVIYPTEAWSASGVAGLPSPATVAATLPTARGGAARLFAFGYDAWLLSAYMQKLAEGTGANLRGATGTLTVDGFGTVLRAPAWATFSGGMPVPISGGG</sequence>
<dbReference type="CDD" id="cd06339">
    <property type="entry name" value="PBP1_YraM_LppC_lipoprotein-like"/>
    <property type="match status" value="1"/>
</dbReference>